<evidence type="ECO:0000256" key="7">
    <source>
        <dbReference type="SAM" id="MobiDB-lite"/>
    </source>
</evidence>
<evidence type="ECO:0000256" key="6">
    <source>
        <dbReference type="PROSITE-ProRule" id="PRU01215"/>
    </source>
</evidence>
<keyword evidence="5" id="KW-0862">Zinc</keyword>
<organism evidence="9 10">
    <name type="scientific">Rhodotorula paludigena</name>
    <dbReference type="NCBI Taxonomy" id="86838"/>
    <lineage>
        <taxon>Eukaryota</taxon>
        <taxon>Fungi</taxon>
        <taxon>Dikarya</taxon>
        <taxon>Basidiomycota</taxon>
        <taxon>Pucciniomycotina</taxon>
        <taxon>Microbotryomycetes</taxon>
        <taxon>Sporidiobolales</taxon>
        <taxon>Sporidiobolaceae</taxon>
        <taxon>Rhodotorula</taxon>
    </lineage>
</organism>
<feature type="region of interest" description="Disordered" evidence="7">
    <location>
        <begin position="96"/>
        <end position="141"/>
    </location>
</feature>
<dbReference type="PROSITE" id="PS51867">
    <property type="entry name" value="ZF_RING_GID"/>
    <property type="match status" value="1"/>
</dbReference>
<feature type="compositionally biased region" description="Low complexity" evidence="7">
    <location>
        <begin position="117"/>
        <end position="127"/>
    </location>
</feature>
<dbReference type="PANTHER" id="PTHR12170:SF3">
    <property type="entry name" value="GH10162P"/>
    <property type="match status" value="1"/>
</dbReference>
<feature type="region of interest" description="Disordered" evidence="7">
    <location>
        <begin position="270"/>
        <end position="308"/>
    </location>
</feature>
<comment type="caution">
    <text evidence="9">The sequence shown here is derived from an EMBL/GenBank/DDBJ whole genome shotgun (WGS) entry which is preliminary data.</text>
</comment>
<dbReference type="GO" id="GO:0043161">
    <property type="term" value="P:proteasome-mediated ubiquitin-dependent protein catabolic process"/>
    <property type="evidence" value="ECO:0007669"/>
    <property type="project" value="InterPro"/>
</dbReference>
<feature type="domain" description="RING-Gid-type" evidence="8">
    <location>
        <begin position="446"/>
        <end position="487"/>
    </location>
</feature>
<dbReference type="Pfam" id="PF10607">
    <property type="entry name" value="CTLH"/>
    <property type="match status" value="1"/>
</dbReference>
<dbReference type="Pfam" id="PF13445">
    <property type="entry name" value="zf-RING_UBOX"/>
    <property type="match status" value="1"/>
</dbReference>
<evidence type="ECO:0000256" key="5">
    <source>
        <dbReference type="ARBA" id="ARBA00022833"/>
    </source>
</evidence>
<protein>
    <recommendedName>
        <fullName evidence="8">RING-Gid-type domain-containing protein</fullName>
    </recommendedName>
</protein>
<dbReference type="PANTHER" id="PTHR12170">
    <property type="entry name" value="MACROPHAGE ERYTHROBLAST ATTACHER-RELATED"/>
    <property type="match status" value="1"/>
</dbReference>
<feature type="zinc finger region" description="RING-Gid-type" evidence="6">
    <location>
        <begin position="446"/>
        <end position="487"/>
    </location>
</feature>
<keyword evidence="2" id="KW-0963">Cytoplasm</keyword>
<keyword evidence="4 6" id="KW-0863">Zinc-finger</keyword>
<dbReference type="Proteomes" id="UP001342314">
    <property type="component" value="Unassembled WGS sequence"/>
</dbReference>
<dbReference type="InterPro" id="IPR024964">
    <property type="entry name" value="CTLH/CRA"/>
</dbReference>
<feature type="compositionally biased region" description="Low complexity" evidence="7">
    <location>
        <begin position="270"/>
        <end position="279"/>
    </location>
</feature>
<dbReference type="InterPro" id="IPR027370">
    <property type="entry name" value="Znf-RING_euk"/>
</dbReference>
<name>A0AAV5GMB2_9BASI</name>
<dbReference type="GO" id="GO:0061630">
    <property type="term" value="F:ubiquitin protein ligase activity"/>
    <property type="evidence" value="ECO:0007669"/>
    <property type="project" value="InterPro"/>
</dbReference>
<sequence length="500" mass="51124">MASLDPLPAELDAVAAAAHAAHRLDLANVDAILARLERARAHLAAPAPPRPDLASPAPSPADELLPLSSFVKTANAKSAQAHKDWGTAVSKLAKTKFSGPPPPLFPAPPAPPPPSTLHPALLALSPAGAPPAPPAPTGSVSVDTPFSRPDAVAALNETIAVHLARIGAFSALDTFLAESGAPTPPALSPDLLESLRTLHAVLADLRAGVCTDALDWVADHPEADPDGDLEFALRKEEFIRLVLASGEGEGEGAAGGHAMETEPLLGAAAAPGTTAAATPLRRRKSSLLRSTDGTGGAPAHPPPDPHAQAALAYGGAHFRALLTPARSATICALLTSPLYLPLPRLLASPYGALFAQHVGSGGAGAGGAAVDALCAAFSAAYLSALELPRDSPLSVVTDVGGGGALAKIMKVRAVMKDKKTEWTAVGELPVEIPLPLPYRYHSIFACPVSKEQSTSQNPPMLLPCGHVIARESLQRLARGTPSHTPVVLANLFDQLAGIFG</sequence>
<dbReference type="GO" id="GO:0034657">
    <property type="term" value="C:GID complex"/>
    <property type="evidence" value="ECO:0007669"/>
    <property type="project" value="TreeGrafter"/>
</dbReference>
<evidence type="ECO:0000313" key="9">
    <source>
        <dbReference type="EMBL" id="GJN90492.1"/>
    </source>
</evidence>
<dbReference type="GO" id="GO:0005634">
    <property type="term" value="C:nucleus"/>
    <property type="evidence" value="ECO:0007669"/>
    <property type="project" value="TreeGrafter"/>
</dbReference>
<evidence type="ECO:0000256" key="1">
    <source>
        <dbReference type="ARBA" id="ARBA00004496"/>
    </source>
</evidence>
<dbReference type="GO" id="GO:0008270">
    <property type="term" value="F:zinc ion binding"/>
    <property type="evidence" value="ECO:0007669"/>
    <property type="project" value="UniProtKB-KW"/>
</dbReference>
<keyword evidence="3" id="KW-0479">Metal-binding</keyword>
<reference evidence="9 10" key="1">
    <citation type="submission" date="2021-12" db="EMBL/GenBank/DDBJ databases">
        <title>High titer production of polyol ester of fatty acids by Rhodotorula paludigena BS15 towards product separation-free biomass refinery.</title>
        <authorList>
            <person name="Mano J."/>
            <person name="Ono H."/>
            <person name="Tanaka T."/>
            <person name="Naito K."/>
            <person name="Sushida H."/>
            <person name="Ike M."/>
            <person name="Tokuyasu K."/>
            <person name="Kitaoka M."/>
        </authorList>
    </citation>
    <scope>NUCLEOTIDE SEQUENCE [LARGE SCALE GENOMIC DNA]</scope>
    <source>
        <strain evidence="9 10">BS15</strain>
    </source>
</reference>
<feature type="compositionally biased region" description="Pro residues" evidence="7">
    <location>
        <begin position="99"/>
        <end position="116"/>
    </location>
</feature>
<dbReference type="EMBL" id="BQKY01000007">
    <property type="protein sequence ID" value="GJN90492.1"/>
    <property type="molecule type" value="Genomic_DNA"/>
</dbReference>
<proteinExistence type="predicted"/>
<evidence type="ECO:0000256" key="2">
    <source>
        <dbReference type="ARBA" id="ARBA00022490"/>
    </source>
</evidence>
<evidence type="ECO:0000259" key="8">
    <source>
        <dbReference type="PROSITE" id="PS51867"/>
    </source>
</evidence>
<evidence type="ECO:0000256" key="4">
    <source>
        <dbReference type="ARBA" id="ARBA00022771"/>
    </source>
</evidence>
<evidence type="ECO:0000313" key="10">
    <source>
        <dbReference type="Proteomes" id="UP001342314"/>
    </source>
</evidence>
<dbReference type="InterPro" id="IPR044063">
    <property type="entry name" value="ZF_RING_GID"/>
</dbReference>
<comment type="subcellular location">
    <subcellularLocation>
        <location evidence="1">Cytoplasm</location>
    </subcellularLocation>
</comment>
<evidence type="ECO:0000256" key="3">
    <source>
        <dbReference type="ARBA" id="ARBA00022723"/>
    </source>
</evidence>
<accession>A0AAV5GMB2</accession>
<dbReference type="InterPro" id="IPR045098">
    <property type="entry name" value="Fyv10_fam"/>
</dbReference>
<keyword evidence="10" id="KW-1185">Reference proteome</keyword>
<dbReference type="AlphaFoldDB" id="A0AAV5GMB2"/>
<gene>
    <name evidence="9" type="ORF">Rhopal_003503-T1</name>
</gene>
<dbReference type="GO" id="GO:0005737">
    <property type="term" value="C:cytoplasm"/>
    <property type="evidence" value="ECO:0007669"/>
    <property type="project" value="UniProtKB-SubCell"/>
</dbReference>